<evidence type="ECO:0000313" key="7">
    <source>
        <dbReference type="Proteomes" id="UP000324800"/>
    </source>
</evidence>
<dbReference type="InterPro" id="IPR011009">
    <property type="entry name" value="Kinase-like_dom_sf"/>
</dbReference>
<evidence type="ECO:0000256" key="2">
    <source>
        <dbReference type="ARBA" id="ARBA00022741"/>
    </source>
</evidence>
<comment type="caution">
    <text evidence="6">The sequence shown here is derived from an EMBL/GenBank/DDBJ whole genome shotgun (WGS) entry which is preliminary data.</text>
</comment>
<dbReference type="AlphaFoldDB" id="A0A5J4WLJ8"/>
<reference evidence="6 7" key="1">
    <citation type="submission" date="2019-03" db="EMBL/GenBank/DDBJ databases">
        <title>Single cell metagenomics reveals metabolic interactions within the superorganism composed of flagellate Streblomastix strix and complex community of Bacteroidetes bacteria on its surface.</title>
        <authorList>
            <person name="Treitli S.C."/>
            <person name="Kolisko M."/>
            <person name="Husnik F."/>
            <person name="Keeling P."/>
            <person name="Hampl V."/>
        </authorList>
    </citation>
    <scope>NUCLEOTIDE SEQUENCE [LARGE SCALE GENOMIC DNA]</scope>
    <source>
        <strain evidence="6">ST1C</strain>
    </source>
</reference>
<dbReference type="PANTHER" id="PTHR43671:SF106">
    <property type="entry name" value="NIMA-LIKE KINASE"/>
    <property type="match status" value="1"/>
</dbReference>
<protein>
    <recommendedName>
        <fullName evidence="5">Protein kinase domain-containing protein</fullName>
    </recommendedName>
</protein>
<evidence type="ECO:0000256" key="1">
    <source>
        <dbReference type="ARBA" id="ARBA00022679"/>
    </source>
</evidence>
<dbReference type="InterPro" id="IPR050660">
    <property type="entry name" value="NEK_Ser/Thr_kinase"/>
</dbReference>
<dbReference type="Proteomes" id="UP000324800">
    <property type="component" value="Unassembled WGS sequence"/>
</dbReference>
<dbReference type="PROSITE" id="PS50011">
    <property type="entry name" value="PROTEIN_KINASE_DOM"/>
    <property type="match status" value="1"/>
</dbReference>
<sequence length="166" mass="19194">MKKKLELRFTSDIWALGVILFELLAQQHPFMNRDEKQFLFENFKQVIENEPRPLPLQYPESMRKLIQGMLMKDPRQRITIKEIMEMEHHLLSDAFLHIDPTGTSFASCPARLSIQSFPFHLFAGLCVLAYFSWEGNAVAKGGRGQLALLQVVFHNPTFHFGLCHPP</sequence>
<keyword evidence="2" id="KW-0547">Nucleotide-binding</keyword>
<gene>
    <name evidence="6" type="ORF">EZS28_008642</name>
</gene>
<evidence type="ECO:0000256" key="4">
    <source>
        <dbReference type="ARBA" id="ARBA00022840"/>
    </source>
</evidence>
<evidence type="ECO:0000313" key="6">
    <source>
        <dbReference type="EMBL" id="KAA6395830.1"/>
    </source>
</evidence>
<dbReference type="SUPFAM" id="SSF56112">
    <property type="entry name" value="Protein kinase-like (PK-like)"/>
    <property type="match status" value="1"/>
</dbReference>
<organism evidence="6 7">
    <name type="scientific">Streblomastix strix</name>
    <dbReference type="NCBI Taxonomy" id="222440"/>
    <lineage>
        <taxon>Eukaryota</taxon>
        <taxon>Metamonada</taxon>
        <taxon>Preaxostyla</taxon>
        <taxon>Oxymonadida</taxon>
        <taxon>Streblomastigidae</taxon>
        <taxon>Streblomastix</taxon>
    </lineage>
</organism>
<accession>A0A5J4WLJ8</accession>
<dbReference type="GO" id="GO:0005524">
    <property type="term" value="F:ATP binding"/>
    <property type="evidence" value="ECO:0007669"/>
    <property type="project" value="UniProtKB-KW"/>
</dbReference>
<dbReference type="EMBL" id="SNRW01001581">
    <property type="protein sequence ID" value="KAA6395830.1"/>
    <property type="molecule type" value="Genomic_DNA"/>
</dbReference>
<keyword evidence="4" id="KW-0067">ATP-binding</keyword>
<keyword evidence="3" id="KW-0418">Kinase</keyword>
<dbReference type="GO" id="GO:0004674">
    <property type="term" value="F:protein serine/threonine kinase activity"/>
    <property type="evidence" value="ECO:0007669"/>
    <property type="project" value="TreeGrafter"/>
</dbReference>
<dbReference type="Pfam" id="PF00069">
    <property type="entry name" value="Pkinase"/>
    <property type="match status" value="1"/>
</dbReference>
<evidence type="ECO:0000259" key="5">
    <source>
        <dbReference type="PROSITE" id="PS50011"/>
    </source>
</evidence>
<keyword evidence="1" id="KW-0808">Transferase</keyword>
<dbReference type="Gene3D" id="1.10.510.10">
    <property type="entry name" value="Transferase(Phosphotransferase) domain 1"/>
    <property type="match status" value="1"/>
</dbReference>
<dbReference type="InterPro" id="IPR000719">
    <property type="entry name" value="Prot_kinase_dom"/>
</dbReference>
<dbReference type="OrthoDB" id="774951at2759"/>
<dbReference type="PANTHER" id="PTHR43671">
    <property type="entry name" value="SERINE/THREONINE-PROTEIN KINASE NEK"/>
    <property type="match status" value="1"/>
</dbReference>
<evidence type="ECO:0000256" key="3">
    <source>
        <dbReference type="ARBA" id="ARBA00022777"/>
    </source>
</evidence>
<proteinExistence type="predicted"/>
<name>A0A5J4WLJ8_9EUKA</name>
<feature type="domain" description="Protein kinase" evidence="5">
    <location>
        <begin position="1"/>
        <end position="91"/>
    </location>
</feature>